<evidence type="ECO:0000256" key="3">
    <source>
        <dbReference type="ARBA" id="ARBA00022692"/>
    </source>
</evidence>
<keyword evidence="11" id="KW-0645">Protease</keyword>
<feature type="region of interest" description="Disordered" evidence="7">
    <location>
        <begin position="233"/>
        <end position="258"/>
    </location>
</feature>
<evidence type="ECO:0000256" key="6">
    <source>
        <dbReference type="ARBA" id="ARBA00023136"/>
    </source>
</evidence>
<keyword evidence="12" id="KW-1185">Reference proteome</keyword>
<evidence type="ECO:0000313" key="12">
    <source>
        <dbReference type="Proteomes" id="UP001059844"/>
    </source>
</evidence>
<dbReference type="EMBL" id="CP101751">
    <property type="protein sequence ID" value="UUC47133.1"/>
    <property type="molecule type" value="Genomic_DNA"/>
</dbReference>
<evidence type="ECO:0000256" key="4">
    <source>
        <dbReference type="ARBA" id="ARBA00022801"/>
    </source>
</evidence>
<dbReference type="Pfam" id="PF20216">
    <property type="entry name" value="DUF6576"/>
    <property type="match status" value="1"/>
</dbReference>
<evidence type="ECO:0000256" key="7">
    <source>
        <dbReference type="SAM" id="MobiDB-lite"/>
    </source>
</evidence>
<keyword evidence="6 8" id="KW-0472">Membrane</keyword>
<protein>
    <submittedName>
        <fullName evidence="11">Rhomboid family intramembrane serine protease</fullName>
    </submittedName>
</protein>
<dbReference type="SUPFAM" id="SSF144091">
    <property type="entry name" value="Rhomboid-like"/>
    <property type="match status" value="1"/>
</dbReference>
<dbReference type="PANTHER" id="PTHR43731:SF14">
    <property type="entry name" value="PRESENILIN-ASSOCIATED RHOMBOID-LIKE PROTEIN, MITOCHONDRIAL"/>
    <property type="match status" value="1"/>
</dbReference>
<dbReference type="Gene3D" id="1.20.1540.10">
    <property type="entry name" value="Rhomboid-like"/>
    <property type="match status" value="1"/>
</dbReference>
<comment type="similarity">
    <text evidence="2">Belongs to the peptidase S54 family.</text>
</comment>
<feature type="domain" description="DUF6576" evidence="10">
    <location>
        <begin position="254"/>
        <end position="284"/>
    </location>
</feature>
<reference evidence="11" key="1">
    <citation type="submission" date="2022-07" db="EMBL/GenBank/DDBJ databases">
        <title>Isolation, identification, and degradation of a PFOSA degrading strain from sewage treatment plant.</title>
        <authorList>
            <person name="Zhang L."/>
            <person name="Huo Y."/>
        </authorList>
    </citation>
    <scope>NUCLEOTIDE SEQUENCE</scope>
    <source>
        <strain evidence="11">C1</strain>
    </source>
</reference>
<evidence type="ECO:0000256" key="1">
    <source>
        <dbReference type="ARBA" id="ARBA00004141"/>
    </source>
</evidence>
<dbReference type="RefSeq" id="WP_256552768.1">
    <property type="nucleotide sequence ID" value="NZ_CP101751.1"/>
</dbReference>
<feature type="domain" description="Peptidase S54 rhomboid" evidence="9">
    <location>
        <begin position="62"/>
        <end position="201"/>
    </location>
</feature>
<evidence type="ECO:0000259" key="9">
    <source>
        <dbReference type="Pfam" id="PF01694"/>
    </source>
</evidence>
<feature type="transmembrane region" description="Helical" evidence="8">
    <location>
        <begin position="65"/>
        <end position="89"/>
    </location>
</feature>
<keyword evidence="3 8" id="KW-0812">Transmembrane</keyword>
<keyword evidence="4" id="KW-0378">Hydrolase</keyword>
<dbReference type="PANTHER" id="PTHR43731">
    <property type="entry name" value="RHOMBOID PROTEASE"/>
    <property type="match status" value="1"/>
</dbReference>
<evidence type="ECO:0000256" key="5">
    <source>
        <dbReference type="ARBA" id="ARBA00022989"/>
    </source>
</evidence>
<name>A0ABY5IZH2_9FLAO</name>
<dbReference type="GO" id="GO:0008233">
    <property type="term" value="F:peptidase activity"/>
    <property type="evidence" value="ECO:0007669"/>
    <property type="project" value="UniProtKB-KW"/>
</dbReference>
<feature type="transmembrane region" description="Helical" evidence="8">
    <location>
        <begin position="185"/>
        <end position="202"/>
    </location>
</feature>
<dbReference type="Proteomes" id="UP001059844">
    <property type="component" value="Chromosome"/>
</dbReference>
<evidence type="ECO:0000256" key="2">
    <source>
        <dbReference type="ARBA" id="ARBA00009045"/>
    </source>
</evidence>
<feature type="transmembrane region" description="Helical" evidence="8">
    <location>
        <begin position="129"/>
        <end position="149"/>
    </location>
</feature>
<feature type="transmembrane region" description="Helical" evidence="8">
    <location>
        <begin position="21"/>
        <end position="45"/>
    </location>
</feature>
<organism evidence="11 12">
    <name type="scientific">Flavobacterium cerinum</name>
    <dbReference type="NCBI Taxonomy" id="2502784"/>
    <lineage>
        <taxon>Bacteria</taxon>
        <taxon>Pseudomonadati</taxon>
        <taxon>Bacteroidota</taxon>
        <taxon>Flavobacteriia</taxon>
        <taxon>Flavobacteriales</taxon>
        <taxon>Flavobacteriaceae</taxon>
        <taxon>Flavobacterium</taxon>
    </lineage>
</organism>
<comment type="subcellular location">
    <subcellularLocation>
        <location evidence="1">Membrane</location>
        <topology evidence="1">Multi-pass membrane protein</topology>
    </subcellularLocation>
</comment>
<dbReference type="Pfam" id="PF01694">
    <property type="entry name" value="Rhomboid"/>
    <property type="match status" value="1"/>
</dbReference>
<dbReference type="InterPro" id="IPR046483">
    <property type="entry name" value="DUF6576"/>
</dbReference>
<dbReference type="InterPro" id="IPR035952">
    <property type="entry name" value="Rhomboid-like_sf"/>
</dbReference>
<evidence type="ECO:0000256" key="8">
    <source>
        <dbReference type="SAM" id="Phobius"/>
    </source>
</evidence>
<gene>
    <name evidence="11" type="ORF">NOX80_08030</name>
</gene>
<dbReference type="GO" id="GO:0006508">
    <property type="term" value="P:proteolysis"/>
    <property type="evidence" value="ECO:0007669"/>
    <property type="project" value="UniProtKB-KW"/>
</dbReference>
<proteinExistence type="inferred from homology"/>
<dbReference type="InterPro" id="IPR022764">
    <property type="entry name" value="Peptidase_S54_rhomboid_dom"/>
</dbReference>
<feature type="transmembrane region" description="Helical" evidence="8">
    <location>
        <begin position="161"/>
        <end position="179"/>
    </location>
</feature>
<accession>A0ABY5IZH2</accession>
<evidence type="ECO:0000313" key="11">
    <source>
        <dbReference type="EMBL" id="UUC47133.1"/>
    </source>
</evidence>
<keyword evidence="5 8" id="KW-1133">Transmembrane helix</keyword>
<feature type="transmembrane region" description="Helical" evidence="8">
    <location>
        <begin position="101"/>
        <end position="123"/>
    </location>
</feature>
<evidence type="ECO:0000259" key="10">
    <source>
        <dbReference type="Pfam" id="PF20216"/>
    </source>
</evidence>
<sequence>MNILDDLKMQYKIGGIAQKLIFWNVGIAIPFFLLKSFAPDLFSVLLDWTSLSSNVIKMITRPWTLLTYAFLHAEFFHLLFNMIVLNFASRLFTTYFTQKQLFGVYLLGAIFAGLLFVATDFIFQNNTLLVGASGAIMAVLVAAATYTPFSEVRLLLIGNVKMWHIALALVLLDLIQIPLNNTGGHIAHLGGAFFGFLYIKMLQGGTDMSKGVSAFLDFFAGLFRPKKSAPFKTVHRNTKQQQQQQTTTSSPSGKDMTQKQIDDILDKISKSGYDSLTKEEKEFLFKVGK</sequence>
<dbReference type="InterPro" id="IPR050925">
    <property type="entry name" value="Rhomboid_protease_S54"/>
</dbReference>